<evidence type="ECO:0000259" key="1">
    <source>
        <dbReference type="Pfam" id="PF17648"/>
    </source>
</evidence>
<organism evidence="2 3">
    <name type="scientific">Candidatus Segetimicrobium genomatis</name>
    <dbReference type="NCBI Taxonomy" id="2569760"/>
    <lineage>
        <taxon>Bacteria</taxon>
        <taxon>Bacillati</taxon>
        <taxon>Candidatus Sysuimicrobiota</taxon>
        <taxon>Candidatus Sysuimicrobiia</taxon>
        <taxon>Candidatus Sysuimicrobiales</taxon>
        <taxon>Candidatus Segetimicrobiaceae</taxon>
        <taxon>Candidatus Segetimicrobium</taxon>
    </lineage>
</organism>
<dbReference type="Pfam" id="PF17648">
    <property type="entry name" value="Luciferase"/>
    <property type="match status" value="1"/>
</dbReference>
<protein>
    <recommendedName>
        <fullName evidence="1">Luciferase domain-containing protein</fullName>
    </recommendedName>
</protein>
<gene>
    <name evidence="2" type="ORF">E6H01_11940</name>
</gene>
<name>A0A537KSV8_9BACT</name>
<evidence type="ECO:0000313" key="2">
    <source>
        <dbReference type="EMBL" id="TMI98823.1"/>
    </source>
</evidence>
<proteinExistence type="predicted"/>
<comment type="caution">
    <text evidence="2">The sequence shown here is derived from an EMBL/GenBank/DDBJ whole genome shotgun (WGS) entry which is preliminary data.</text>
</comment>
<sequence>MGKTADAITQEILSWPGVVAQPHRFGGVEFTIDHREIGHLHGDRLADLPFPPRIRDELITSGRARPHHVLPESGWVSRWIRGPEDVGQVIALFRLNYERLARIGTRQRRDQGTKVPGDQQ</sequence>
<evidence type="ECO:0000313" key="3">
    <source>
        <dbReference type="Proteomes" id="UP000319353"/>
    </source>
</evidence>
<dbReference type="InterPro" id="IPR040841">
    <property type="entry name" value="Luciferase_dom"/>
</dbReference>
<dbReference type="AlphaFoldDB" id="A0A537KSV8"/>
<accession>A0A537KSV8</accession>
<reference evidence="2 3" key="1">
    <citation type="journal article" date="2019" name="Nat. Microbiol.">
        <title>Mediterranean grassland soil C-N compound turnover is dependent on rainfall and depth, and is mediated by genomically divergent microorganisms.</title>
        <authorList>
            <person name="Diamond S."/>
            <person name="Andeer P.F."/>
            <person name="Li Z."/>
            <person name="Crits-Christoph A."/>
            <person name="Burstein D."/>
            <person name="Anantharaman K."/>
            <person name="Lane K.R."/>
            <person name="Thomas B.C."/>
            <person name="Pan C."/>
            <person name="Northen T.R."/>
            <person name="Banfield J.F."/>
        </authorList>
    </citation>
    <scope>NUCLEOTIDE SEQUENCE [LARGE SCALE GENOMIC DNA]</scope>
    <source>
        <strain evidence="2">NP_4</strain>
    </source>
</reference>
<feature type="domain" description="Luciferase" evidence="1">
    <location>
        <begin position="34"/>
        <end position="95"/>
    </location>
</feature>
<dbReference type="Proteomes" id="UP000319353">
    <property type="component" value="Unassembled WGS sequence"/>
</dbReference>
<dbReference type="EMBL" id="VBAL01000154">
    <property type="protein sequence ID" value="TMI98823.1"/>
    <property type="molecule type" value="Genomic_DNA"/>
</dbReference>